<dbReference type="NCBIfam" id="TIGR02967">
    <property type="entry name" value="guan_deamin"/>
    <property type="match status" value="1"/>
</dbReference>
<evidence type="ECO:0000313" key="11">
    <source>
        <dbReference type="Proteomes" id="UP000268844"/>
    </source>
</evidence>
<evidence type="ECO:0000256" key="3">
    <source>
        <dbReference type="ARBA" id="ARBA00012781"/>
    </source>
</evidence>
<dbReference type="Pfam" id="PF01979">
    <property type="entry name" value="Amidohydro_1"/>
    <property type="match status" value="1"/>
</dbReference>
<dbReference type="Gene3D" id="2.30.40.10">
    <property type="entry name" value="Urease, subunit C, domain 1"/>
    <property type="match status" value="1"/>
</dbReference>
<proteinExistence type="inferred from homology"/>
<sequence>MRQGSQGIVGSFFHAPQQGQLEILDDVLIVVGDDGIIAAVLSPDHPDRMREEIRLSDRLHRLPQYQFGLPGLVDLHVHAPQYPQLGLALDEPLEVWLGKYTFPLEAKYADLDFARRRYGVLVDDLIANGTTTALYFATQDREASKLLADICIDKGQRALVGKVVMDDPAACPDDYRDMSAEEAVADTRDVIAHIRNHPRNRSGRVLPVITPRFIPSCTDAALAGLGALAAECDCHVQTHCSESDWAHHHVLERFGITDAAALDGFGLLTGKTILAHSNFLTDADMDRLIARGAGVAHCALSNIYFANAVFPLRHALEKGVHVGLGTDISGGPSASMFSACLTSVQSSRLLEDGVDPARPAPERGRANSAIDLVTAFHLATAGGGVALDLPIGVLAPGYHFDAMAVDTSAEDGAIRLFGGESPGDIFQKIIYGATRANIANVWIDGVPVRVRPTAAATVEPLPAT</sequence>
<comment type="catalytic activity">
    <reaction evidence="8">
        <text>guanine + H2O + H(+) = xanthine + NH4(+)</text>
        <dbReference type="Rhea" id="RHEA:14665"/>
        <dbReference type="ChEBI" id="CHEBI:15377"/>
        <dbReference type="ChEBI" id="CHEBI:15378"/>
        <dbReference type="ChEBI" id="CHEBI:16235"/>
        <dbReference type="ChEBI" id="CHEBI:17712"/>
        <dbReference type="ChEBI" id="CHEBI:28938"/>
        <dbReference type="EC" id="3.5.4.3"/>
    </reaction>
</comment>
<dbReference type="UniPathway" id="UPA00603">
    <property type="reaction ID" value="UER00660"/>
</dbReference>
<dbReference type="InterPro" id="IPR011059">
    <property type="entry name" value="Metal-dep_hydrolase_composite"/>
</dbReference>
<dbReference type="SUPFAM" id="SSF51338">
    <property type="entry name" value="Composite domain of metallo-dependent hydrolases"/>
    <property type="match status" value="1"/>
</dbReference>
<dbReference type="Gene3D" id="3.20.20.140">
    <property type="entry name" value="Metal-dependent hydrolases"/>
    <property type="match status" value="1"/>
</dbReference>
<evidence type="ECO:0000313" key="10">
    <source>
        <dbReference type="EMBL" id="VDS03247.1"/>
    </source>
</evidence>
<reference evidence="10 11" key="1">
    <citation type="submission" date="2018-12" db="EMBL/GenBank/DDBJ databases">
        <authorList>
            <person name="Criscuolo A."/>
        </authorList>
    </citation>
    <scope>NUCLEOTIDE SEQUENCE [LARGE SCALE GENOMIC DNA]</scope>
    <source>
        <strain evidence="10">ACIP1116281</strain>
    </source>
</reference>
<dbReference type="SUPFAM" id="SSF51556">
    <property type="entry name" value="Metallo-dependent hydrolases"/>
    <property type="match status" value="1"/>
</dbReference>
<dbReference type="GO" id="GO:0008270">
    <property type="term" value="F:zinc ion binding"/>
    <property type="evidence" value="ECO:0007669"/>
    <property type="project" value="UniProtKB-UniRule"/>
</dbReference>
<evidence type="ECO:0000256" key="1">
    <source>
        <dbReference type="ARBA" id="ARBA00004984"/>
    </source>
</evidence>
<dbReference type="EC" id="3.5.4.3" evidence="3 7"/>
<evidence type="ECO:0000256" key="7">
    <source>
        <dbReference type="NCBIfam" id="TIGR02967"/>
    </source>
</evidence>
<keyword evidence="5 8" id="KW-0378">Hydrolase</keyword>
<dbReference type="GO" id="GO:0005829">
    <property type="term" value="C:cytosol"/>
    <property type="evidence" value="ECO:0007669"/>
    <property type="project" value="TreeGrafter"/>
</dbReference>
<comment type="cofactor">
    <cofactor evidence="8">
        <name>Zn(2+)</name>
        <dbReference type="ChEBI" id="CHEBI:29105"/>
    </cofactor>
    <text evidence="8">Binds 1 zinc ion per subunit.</text>
</comment>
<feature type="domain" description="Amidohydrolase-related" evidence="9">
    <location>
        <begin position="69"/>
        <end position="447"/>
    </location>
</feature>
<evidence type="ECO:0000259" key="9">
    <source>
        <dbReference type="Pfam" id="PF01979"/>
    </source>
</evidence>
<gene>
    <name evidence="10" type="primary">guaD_1</name>
    <name evidence="10" type="ORF">DEVEQU_00368</name>
</gene>
<comment type="pathway">
    <text evidence="1 8">Purine metabolism; guanine degradation; xanthine from guanine: step 1/1.</text>
</comment>
<dbReference type="AlphaFoldDB" id="A0A447I778"/>
<keyword evidence="6 8" id="KW-0862">Zinc</keyword>
<protein>
    <recommendedName>
        <fullName evidence="3 7">Guanine deaminase</fullName>
        <shortName evidence="8">Guanase</shortName>
        <ecNumber evidence="3 7">3.5.4.3</ecNumber>
    </recommendedName>
    <alternativeName>
        <fullName evidence="8">Guanine aminohydrolase</fullName>
    </alternativeName>
</protein>
<dbReference type="InterPro" id="IPR051607">
    <property type="entry name" value="Metallo-dep_hydrolases"/>
</dbReference>
<dbReference type="GO" id="GO:0008892">
    <property type="term" value="F:guanine deaminase activity"/>
    <property type="evidence" value="ECO:0007669"/>
    <property type="project" value="UniProtKB-UniRule"/>
</dbReference>
<dbReference type="RefSeq" id="WP_126148841.1">
    <property type="nucleotide sequence ID" value="NZ_JBHTMH010000001.1"/>
</dbReference>
<dbReference type="PANTHER" id="PTHR11271">
    <property type="entry name" value="GUANINE DEAMINASE"/>
    <property type="match status" value="1"/>
</dbReference>
<keyword evidence="4 8" id="KW-0479">Metal-binding</keyword>
<dbReference type="InterPro" id="IPR014311">
    <property type="entry name" value="Guanine_deaminase"/>
</dbReference>
<dbReference type="PANTHER" id="PTHR11271:SF6">
    <property type="entry name" value="GUANINE DEAMINASE"/>
    <property type="match status" value="1"/>
</dbReference>
<dbReference type="Proteomes" id="UP000268844">
    <property type="component" value="Unassembled WGS sequence"/>
</dbReference>
<dbReference type="GO" id="GO:0006147">
    <property type="term" value="P:guanine catabolic process"/>
    <property type="evidence" value="ECO:0007669"/>
    <property type="project" value="UniProtKB-UniRule"/>
</dbReference>
<dbReference type="OrthoDB" id="9787621at2"/>
<accession>A0A447I778</accession>
<evidence type="ECO:0000256" key="6">
    <source>
        <dbReference type="ARBA" id="ARBA00022833"/>
    </source>
</evidence>
<evidence type="ECO:0000256" key="4">
    <source>
        <dbReference type="ARBA" id="ARBA00022723"/>
    </source>
</evidence>
<organism evidence="10 11">
    <name type="scientific">Devosia equisanguinis</name>
    <dbReference type="NCBI Taxonomy" id="2490941"/>
    <lineage>
        <taxon>Bacteria</taxon>
        <taxon>Pseudomonadati</taxon>
        <taxon>Pseudomonadota</taxon>
        <taxon>Alphaproteobacteria</taxon>
        <taxon>Hyphomicrobiales</taxon>
        <taxon>Devosiaceae</taxon>
        <taxon>Devosia</taxon>
    </lineage>
</organism>
<dbReference type="InterPro" id="IPR006680">
    <property type="entry name" value="Amidohydro-rel"/>
</dbReference>
<dbReference type="InterPro" id="IPR032466">
    <property type="entry name" value="Metal_Hydrolase"/>
</dbReference>
<evidence type="ECO:0000256" key="2">
    <source>
        <dbReference type="ARBA" id="ARBA00006745"/>
    </source>
</evidence>
<dbReference type="EMBL" id="UZWD01000004">
    <property type="protein sequence ID" value="VDS03247.1"/>
    <property type="molecule type" value="Genomic_DNA"/>
</dbReference>
<evidence type="ECO:0000256" key="8">
    <source>
        <dbReference type="RuleBase" id="RU366009"/>
    </source>
</evidence>
<comment type="function">
    <text evidence="8">Catalyzes the hydrolytic deamination of guanine, producing xanthine and ammonia.</text>
</comment>
<keyword evidence="11" id="KW-1185">Reference proteome</keyword>
<name>A0A447I778_9HYPH</name>
<evidence type="ECO:0000256" key="5">
    <source>
        <dbReference type="ARBA" id="ARBA00022801"/>
    </source>
</evidence>
<comment type="similarity">
    <text evidence="2 8">Belongs to the metallo-dependent hydrolases superfamily. ATZ/TRZ family.</text>
</comment>